<dbReference type="SFLD" id="SFLDG01150">
    <property type="entry name" value="Main.1:_Beta-like"/>
    <property type="match status" value="1"/>
</dbReference>
<dbReference type="Pfam" id="PF00043">
    <property type="entry name" value="GST_C"/>
    <property type="match status" value="1"/>
</dbReference>
<feature type="domain" description="GST N-terminal" evidence="2">
    <location>
        <begin position="1"/>
        <end position="81"/>
    </location>
</feature>
<dbReference type="SUPFAM" id="SSF47616">
    <property type="entry name" value="GST C-terminal domain-like"/>
    <property type="match status" value="1"/>
</dbReference>
<dbReference type="PROSITE" id="PS50404">
    <property type="entry name" value="GST_NTER"/>
    <property type="match status" value="1"/>
</dbReference>
<dbReference type="InterPro" id="IPR036282">
    <property type="entry name" value="Glutathione-S-Trfase_C_sf"/>
</dbReference>
<dbReference type="GO" id="GO:0004364">
    <property type="term" value="F:glutathione transferase activity"/>
    <property type="evidence" value="ECO:0007669"/>
    <property type="project" value="UniProtKB-EC"/>
</dbReference>
<keyword evidence="5" id="KW-1185">Reference proteome</keyword>
<dbReference type="InterPro" id="IPR040079">
    <property type="entry name" value="Glutathione_S-Trfase"/>
</dbReference>
<dbReference type="AlphaFoldDB" id="A0A380MZZ1"/>
<dbReference type="InterPro" id="IPR036249">
    <property type="entry name" value="Thioredoxin-like_sf"/>
</dbReference>
<dbReference type="RefSeq" id="WP_072577363.1">
    <property type="nucleotide sequence ID" value="NZ_LWHB01000163.1"/>
</dbReference>
<dbReference type="Pfam" id="PF02798">
    <property type="entry name" value="GST_N"/>
    <property type="match status" value="1"/>
</dbReference>
<reference evidence="4 5" key="1">
    <citation type="submission" date="2018-06" db="EMBL/GenBank/DDBJ databases">
        <authorList>
            <consortium name="Pathogen Informatics"/>
            <person name="Doyle S."/>
        </authorList>
    </citation>
    <scope>NUCLEOTIDE SEQUENCE [LARGE SCALE GENOMIC DNA]</scope>
    <source>
        <strain evidence="4 5">NCTC13337</strain>
    </source>
</reference>
<keyword evidence="4" id="KW-0808">Transferase</keyword>
<sequence>MITLHHLNQSRSIRILWLLEEIGVPYVLKRYERRADNQLAPDELKDIHPLGKAPILEIDGQILAESGAMTEWLISRYAPHLAPKPDSDEYAQYLQWIHFAESSAMVPFLLSLFASKEPEKLSVIPPYAAIESNKILSYLNQHLENRSYLLGEKITGADFMMSFIIEALTARGQLAQYPNIERYGQRLAALPSWQRAWAIERDSSA</sequence>
<dbReference type="SFLD" id="SFLDG00358">
    <property type="entry name" value="Main_(cytGST)"/>
    <property type="match status" value="1"/>
</dbReference>
<organism evidence="4 5">
    <name type="scientific">Suttonella ornithocola</name>
    <dbReference type="NCBI Taxonomy" id="279832"/>
    <lineage>
        <taxon>Bacteria</taxon>
        <taxon>Pseudomonadati</taxon>
        <taxon>Pseudomonadota</taxon>
        <taxon>Gammaproteobacteria</taxon>
        <taxon>Cardiobacteriales</taxon>
        <taxon>Cardiobacteriaceae</taxon>
        <taxon>Suttonella</taxon>
    </lineage>
</organism>
<dbReference type="PANTHER" id="PTHR44051">
    <property type="entry name" value="GLUTATHIONE S-TRANSFERASE-RELATED"/>
    <property type="match status" value="1"/>
</dbReference>
<dbReference type="PROSITE" id="PS50405">
    <property type="entry name" value="GST_CTER"/>
    <property type="match status" value="1"/>
</dbReference>
<dbReference type="EC" id="2.5.1.18" evidence="4"/>
<dbReference type="InterPro" id="IPR004046">
    <property type="entry name" value="GST_C"/>
</dbReference>
<comment type="similarity">
    <text evidence="1">Belongs to the GST superfamily.</text>
</comment>
<dbReference type="OrthoDB" id="9810080at2"/>
<evidence type="ECO:0000313" key="5">
    <source>
        <dbReference type="Proteomes" id="UP000254601"/>
    </source>
</evidence>
<dbReference type="CDD" id="cd03046">
    <property type="entry name" value="GST_N_GTT1_like"/>
    <property type="match status" value="1"/>
</dbReference>
<dbReference type="SFLD" id="SFLDS00019">
    <property type="entry name" value="Glutathione_Transferase_(cytos"/>
    <property type="match status" value="1"/>
</dbReference>
<dbReference type="SUPFAM" id="SSF52833">
    <property type="entry name" value="Thioredoxin-like"/>
    <property type="match status" value="1"/>
</dbReference>
<name>A0A380MZZ1_9GAMM</name>
<dbReference type="Gene3D" id="1.20.1050.10">
    <property type="match status" value="1"/>
</dbReference>
<protein>
    <submittedName>
        <fullName evidence="4">Glutathione S-transferase GST-6.0</fullName>
        <ecNumber evidence="4">2.5.1.18</ecNumber>
    </submittedName>
</protein>
<dbReference type="Gene3D" id="3.40.30.10">
    <property type="entry name" value="Glutaredoxin"/>
    <property type="match status" value="1"/>
</dbReference>
<evidence type="ECO:0000259" key="2">
    <source>
        <dbReference type="PROSITE" id="PS50404"/>
    </source>
</evidence>
<accession>A0A380MZZ1</accession>
<evidence type="ECO:0000259" key="3">
    <source>
        <dbReference type="PROSITE" id="PS50405"/>
    </source>
</evidence>
<feature type="domain" description="GST C-terminal" evidence="3">
    <location>
        <begin position="86"/>
        <end position="205"/>
    </location>
</feature>
<dbReference type="InterPro" id="IPR004045">
    <property type="entry name" value="Glutathione_S-Trfase_N"/>
</dbReference>
<dbReference type="InterPro" id="IPR010987">
    <property type="entry name" value="Glutathione-S-Trfase_C-like"/>
</dbReference>
<dbReference type="PANTHER" id="PTHR44051:SF9">
    <property type="entry name" value="GLUTATHIONE S-TRANSFERASE 1"/>
    <property type="match status" value="1"/>
</dbReference>
<dbReference type="Proteomes" id="UP000254601">
    <property type="component" value="Unassembled WGS sequence"/>
</dbReference>
<evidence type="ECO:0000313" key="4">
    <source>
        <dbReference type="EMBL" id="SUO97794.1"/>
    </source>
</evidence>
<dbReference type="EMBL" id="UHIC01000001">
    <property type="protein sequence ID" value="SUO97794.1"/>
    <property type="molecule type" value="Genomic_DNA"/>
</dbReference>
<gene>
    <name evidence="4" type="primary">gstB</name>
    <name evidence="4" type="ORF">NCTC13337_02621</name>
</gene>
<evidence type="ECO:0000256" key="1">
    <source>
        <dbReference type="RuleBase" id="RU003494"/>
    </source>
</evidence>
<proteinExistence type="inferred from homology"/>